<dbReference type="InterPro" id="IPR017969">
    <property type="entry name" value="Heavy-metal-associated_CS"/>
</dbReference>
<dbReference type="Pfam" id="PF00403">
    <property type="entry name" value="HMA"/>
    <property type="match status" value="1"/>
</dbReference>
<dbReference type="InterPro" id="IPR006121">
    <property type="entry name" value="HMA_dom"/>
</dbReference>
<dbReference type="PROSITE" id="PS50846">
    <property type="entry name" value="HMA_2"/>
    <property type="match status" value="1"/>
</dbReference>
<dbReference type="SUPFAM" id="SSF55008">
    <property type="entry name" value="HMA, heavy metal-associated domain"/>
    <property type="match status" value="1"/>
</dbReference>
<dbReference type="GO" id="GO:0046872">
    <property type="term" value="F:metal ion binding"/>
    <property type="evidence" value="ECO:0007669"/>
    <property type="project" value="UniProtKB-KW"/>
</dbReference>
<evidence type="ECO:0000313" key="3">
    <source>
        <dbReference type="EMBL" id="PNY17962.1"/>
    </source>
</evidence>
<dbReference type="AlphaFoldDB" id="A0A2K3PRP8"/>
<dbReference type="Gene3D" id="3.30.70.100">
    <property type="match status" value="1"/>
</dbReference>
<keyword evidence="1" id="KW-0479">Metal-binding</keyword>
<sequence length="277" mass="28643">MDSALSLTTTAQILLFRTLHRHFSGAPPRSLLRRRNLKYAAVTSYNNHFRIPSSSTSFTSVPLSPAAVTSYNNHFRIPPSSTSFTSVPLSPSLRNFHALLSPTSCRTRCVSSSAASFGSSAGGGNGGAGVGNGGGGGGGGSGGESGDVRINLVGDVAQELSSLSPDVIILDVSGMVCGGCAASVKRILESQPQVSSASVNLTTETVIVWPVSEAKTAPNWQKQLGKTLAEHLTSCGFNSCLRASVASCDGYSRAVSVLNLPGMLKNLLMLNVKVAIV</sequence>
<dbReference type="InterPro" id="IPR036163">
    <property type="entry name" value="HMA_dom_sf"/>
</dbReference>
<protein>
    <submittedName>
        <fullName evidence="3">Copper-transporting ATPase chloroplastic-like</fullName>
    </submittedName>
</protein>
<evidence type="ECO:0000256" key="1">
    <source>
        <dbReference type="ARBA" id="ARBA00022723"/>
    </source>
</evidence>
<name>A0A2K3PRP8_TRIPR</name>
<dbReference type="ExpressionAtlas" id="A0A2K3PRP8">
    <property type="expression patterns" value="baseline"/>
</dbReference>
<feature type="domain" description="HMA" evidence="2">
    <location>
        <begin position="166"/>
        <end position="233"/>
    </location>
</feature>
<proteinExistence type="predicted"/>
<organism evidence="3 4">
    <name type="scientific">Trifolium pratense</name>
    <name type="common">Red clover</name>
    <dbReference type="NCBI Taxonomy" id="57577"/>
    <lineage>
        <taxon>Eukaryota</taxon>
        <taxon>Viridiplantae</taxon>
        <taxon>Streptophyta</taxon>
        <taxon>Embryophyta</taxon>
        <taxon>Tracheophyta</taxon>
        <taxon>Spermatophyta</taxon>
        <taxon>Magnoliopsida</taxon>
        <taxon>eudicotyledons</taxon>
        <taxon>Gunneridae</taxon>
        <taxon>Pentapetalae</taxon>
        <taxon>rosids</taxon>
        <taxon>fabids</taxon>
        <taxon>Fabales</taxon>
        <taxon>Fabaceae</taxon>
        <taxon>Papilionoideae</taxon>
        <taxon>50 kb inversion clade</taxon>
        <taxon>NPAAA clade</taxon>
        <taxon>Hologalegina</taxon>
        <taxon>IRL clade</taxon>
        <taxon>Trifolieae</taxon>
        <taxon>Trifolium</taxon>
    </lineage>
</organism>
<dbReference type="Proteomes" id="UP000236291">
    <property type="component" value="Unassembled WGS sequence"/>
</dbReference>
<reference evidence="3 4" key="1">
    <citation type="journal article" date="2014" name="Am. J. Bot.">
        <title>Genome assembly and annotation for red clover (Trifolium pratense; Fabaceae).</title>
        <authorList>
            <person name="Istvanek J."/>
            <person name="Jaros M."/>
            <person name="Krenek A."/>
            <person name="Repkova J."/>
        </authorList>
    </citation>
    <scope>NUCLEOTIDE SEQUENCE [LARGE SCALE GENOMIC DNA]</scope>
    <source>
        <strain evidence="4">cv. Tatra</strain>
        <tissue evidence="3">Young leaves</tissue>
    </source>
</reference>
<dbReference type="STRING" id="57577.A0A2K3PRP8"/>
<dbReference type="CDD" id="cd00371">
    <property type="entry name" value="HMA"/>
    <property type="match status" value="1"/>
</dbReference>
<accession>A0A2K3PRP8</accession>
<evidence type="ECO:0000259" key="2">
    <source>
        <dbReference type="PROSITE" id="PS50846"/>
    </source>
</evidence>
<dbReference type="EMBL" id="ASHM01009826">
    <property type="protein sequence ID" value="PNY17962.1"/>
    <property type="molecule type" value="Genomic_DNA"/>
</dbReference>
<reference evidence="3 4" key="2">
    <citation type="journal article" date="2017" name="Front. Plant Sci.">
        <title>Gene Classification and Mining of Molecular Markers Useful in Red Clover (Trifolium pratense) Breeding.</title>
        <authorList>
            <person name="Istvanek J."/>
            <person name="Dluhosova J."/>
            <person name="Dluhos P."/>
            <person name="Patkova L."/>
            <person name="Nedelnik J."/>
            <person name="Repkova J."/>
        </authorList>
    </citation>
    <scope>NUCLEOTIDE SEQUENCE [LARGE SCALE GENOMIC DNA]</scope>
    <source>
        <strain evidence="4">cv. Tatra</strain>
        <tissue evidence="3">Young leaves</tissue>
    </source>
</reference>
<evidence type="ECO:0000313" key="4">
    <source>
        <dbReference type="Proteomes" id="UP000236291"/>
    </source>
</evidence>
<dbReference type="PROSITE" id="PS01047">
    <property type="entry name" value="HMA_1"/>
    <property type="match status" value="1"/>
</dbReference>
<comment type="caution">
    <text evidence="3">The sequence shown here is derived from an EMBL/GenBank/DDBJ whole genome shotgun (WGS) entry which is preliminary data.</text>
</comment>
<dbReference type="FunFam" id="3.30.70.100:FF:000047">
    <property type="entry name" value="Copper-transporting ATPase PAA1, chloroplastic"/>
    <property type="match status" value="1"/>
</dbReference>
<gene>
    <name evidence="3" type="ORF">L195_g014718</name>
</gene>